<dbReference type="FunFam" id="3.40.50.720:FF:000084">
    <property type="entry name" value="Short-chain dehydrogenase reductase"/>
    <property type="match status" value="1"/>
</dbReference>
<keyword evidence="2" id="KW-0560">Oxidoreductase</keyword>
<dbReference type="Gene3D" id="3.40.50.720">
    <property type="entry name" value="NAD(P)-binding Rossmann-like Domain"/>
    <property type="match status" value="1"/>
</dbReference>
<dbReference type="RefSeq" id="WP_084544854.1">
    <property type="nucleotide sequence ID" value="NZ_AXWS01000008.1"/>
</dbReference>
<dbReference type="PANTHER" id="PTHR24321:SF8">
    <property type="entry name" value="ESTRADIOL 17-BETA-DEHYDROGENASE 8-RELATED"/>
    <property type="match status" value="1"/>
</dbReference>
<sequence length="339" mass="33487">MAEARPSSAAAPASDCTAGAPATCAPDFTGRVALVTGGADGIGLAIARRLAAGGARVVIADLDREAAVARASGLGPRHLGRAADVADAAQVEALVAGVLADCGRLDVLVNNAGIGEPGVATAEQDAAVFDRVLRVNLHGCYLMCREAGRAMLAVAGQGGREASRALAGQTETAAPASPAIVNLASIAGLAGIPTRNAYGAAKAGVVAMTRSLACEWARAGIRVNAVAPGYVRTALVERLAAGGGIDLGAIARRTPLGRLAAPEEIAEAVAFLASPRASYVTGTVLAVDGGWLALGAPESALDPLAQALGAGGLVDPARIDEAASGARSPVASPKEPARH</sequence>
<dbReference type="PROSITE" id="PS00061">
    <property type="entry name" value="ADH_SHORT"/>
    <property type="match status" value="1"/>
</dbReference>
<evidence type="ECO:0000313" key="4">
    <source>
        <dbReference type="Proteomes" id="UP000675920"/>
    </source>
</evidence>
<proteinExistence type="inferred from homology"/>
<dbReference type="AlphaFoldDB" id="A0A8B6XBA1"/>
<reference evidence="5" key="4">
    <citation type="journal article" date="2008" name="Cell. Mol. Life Sci.">
        <title>Medium- and short-chain dehydrogenase/reductase gene and protein families : Structure-function relationships in short-chain alcohol dehydrogenases.</title>
        <authorList>
            <person name="Ladenstein R."/>
            <person name="Winberg J.O."/>
            <person name="Benach J."/>
        </authorList>
    </citation>
    <scope>NUCLEOTIDE SEQUENCE</scope>
</reference>
<accession>A0A8B6XBA1</accession>
<dbReference type="Pfam" id="PF00106">
    <property type="entry name" value="adh_short"/>
    <property type="match status" value="1"/>
</dbReference>
<dbReference type="Proteomes" id="UP000675920">
    <property type="component" value="Unplaced"/>
</dbReference>
<dbReference type="SUPFAM" id="SSF51735">
    <property type="entry name" value="NAD(P)-binding Rossmann-fold domains"/>
    <property type="match status" value="1"/>
</dbReference>
<keyword evidence="4" id="KW-1185">Reference proteome</keyword>
<reference evidence="5" key="5">
    <citation type="submission" date="2025-08" db="UniProtKB">
        <authorList>
            <consortium name="RefSeq"/>
        </authorList>
    </citation>
    <scope>IDENTIFICATION</scope>
</reference>
<dbReference type="OrthoDB" id="8687320at2"/>
<dbReference type="PRINTS" id="PR00081">
    <property type="entry name" value="GDHRDH"/>
</dbReference>
<dbReference type="GO" id="GO:0047936">
    <property type="term" value="F:glucose 1-dehydrogenase [NAD(P)+] activity"/>
    <property type="evidence" value="ECO:0007669"/>
    <property type="project" value="UniProtKB-EC"/>
</dbReference>
<comment type="similarity">
    <text evidence="1 3">Belongs to the short-chain dehydrogenases/reductases (SDR) family.</text>
</comment>
<dbReference type="InterPro" id="IPR036291">
    <property type="entry name" value="NAD(P)-bd_dom_sf"/>
</dbReference>
<reference evidence="5" key="1">
    <citation type="journal article" date="1995" name="Biochemistry">
        <title>Short-chain dehydrogenases/reductases (SDR).</title>
        <authorList>
            <person name="Jornvall H."/>
            <person name="Persson B."/>
            <person name="Krook M."/>
            <person name="Atrian S."/>
            <person name="Gonzalez-Duarte R."/>
            <person name="Jeffery J."/>
            <person name="Ghosh D."/>
        </authorList>
    </citation>
    <scope>NUCLEOTIDE SEQUENCE</scope>
</reference>
<organism evidence="4 5">
    <name type="scientific">Derxia gummosa DSM 723</name>
    <dbReference type="NCBI Taxonomy" id="1121388"/>
    <lineage>
        <taxon>Bacteria</taxon>
        <taxon>Pseudomonadati</taxon>
        <taxon>Pseudomonadota</taxon>
        <taxon>Betaproteobacteria</taxon>
        <taxon>Burkholderiales</taxon>
        <taxon>Alcaligenaceae</taxon>
        <taxon>Derxia</taxon>
    </lineage>
</organism>
<evidence type="ECO:0000256" key="1">
    <source>
        <dbReference type="ARBA" id="ARBA00006484"/>
    </source>
</evidence>
<evidence type="ECO:0000256" key="2">
    <source>
        <dbReference type="ARBA" id="ARBA00023002"/>
    </source>
</evidence>
<protein>
    <submittedName>
        <fullName evidence="5">SDR family NAD(P)-dependent oxidoreductase</fullName>
        <ecNumber evidence="5">1.1.1.-</ecNumber>
    </submittedName>
</protein>
<dbReference type="PRINTS" id="PR00080">
    <property type="entry name" value="SDRFAMILY"/>
</dbReference>
<name>A0A8B6XBA1_9BURK</name>
<reference evidence="5" key="3">
    <citation type="journal article" date="2008" name="Cell. Mol. Life Sci.">
        <title>Medium- and short-chain dehydrogenase/reductase gene and protein families : the SDR superfamily: functional and structural diversity within a family of metabolic and regulatory enzymes.</title>
        <authorList>
            <person name="Kavanagh K.L."/>
            <person name="Jornvall H."/>
            <person name="Persson B."/>
            <person name="Oppermann U."/>
        </authorList>
    </citation>
    <scope>NUCLEOTIDE SEQUENCE</scope>
</reference>
<dbReference type="EC" id="1.1.1.-" evidence="5"/>
<dbReference type="InterPro" id="IPR020904">
    <property type="entry name" value="Sc_DH/Rdtase_CS"/>
</dbReference>
<dbReference type="PANTHER" id="PTHR24321">
    <property type="entry name" value="DEHYDROGENASES, SHORT CHAIN"/>
    <property type="match status" value="1"/>
</dbReference>
<dbReference type="NCBIfam" id="NF005559">
    <property type="entry name" value="PRK07231.1"/>
    <property type="match status" value="1"/>
</dbReference>
<dbReference type="InterPro" id="IPR002347">
    <property type="entry name" value="SDR_fam"/>
</dbReference>
<reference evidence="5" key="2">
    <citation type="journal article" date="2003" name="Chem. Biol. Interact.">
        <title>Short-chain dehydrogenases/reductases (SDR): the 2002 update.</title>
        <authorList>
            <person name="Oppermann U."/>
            <person name="Filling C."/>
            <person name="Hult M."/>
            <person name="Shafqat N."/>
            <person name="Wu X."/>
            <person name="Lindh M."/>
            <person name="Shafqat J."/>
            <person name="Nordling E."/>
            <person name="Kallberg Y."/>
            <person name="Persson B."/>
            <person name="Jornvall H."/>
        </authorList>
    </citation>
    <scope>NUCLEOTIDE SEQUENCE</scope>
</reference>
<evidence type="ECO:0000313" key="5">
    <source>
        <dbReference type="RefSeq" id="WP_084544854.1"/>
    </source>
</evidence>
<evidence type="ECO:0000256" key="3">
    <source>
        <dbReference type="RuleBase" id="RU000363"/>
    </source>
</evidence>